<feature type="region of interest" description="Disordered" evidence="1">
    <location>
        <begin position="450"/>
        <end position="487"/>
    </location>
</feature>
<feature type="compositionally biased region" description="Basic and acidic residues" evidence="1">
    <location>
        <begin position="461"/>
        <end position="471"/>
    </location>
</feature>
<dbReference type="SMART" id="SM00631">
    <property type="entry name" value="Zn_pept"/>
    <property type="match status" value="1"/>
</dbReference>
<reference evidence="3" key="1">
    <citation type="submission" date="2020-09" db="EMBL/GenBank/DDBJ databases">
        <title>Streptomyces canutascabiei sp. nov., which causes potato common scab and is distributed across the world.</title>
        <authorList>
            <person name="Nguyen H.P."/>
            <person name="Weisberg A.J."/>
            <person name="Chang J.H."/>
            <person name="Clarke C.R."/>
        </authorList>
    </citation>
    <scope>NUCLEOTIDE SEQUENCE</scope>
    <source>
        <strain evidence="3">ID-01-6.2a</strain>
    </source>
</reference>
<comment type="caution">
    <text evidence="3">The sequence shown here is derived from an EMBL/GenBank/DDBJ whole genome shotgun (WGS) entry which is preliminary data.</text>
</comment>
<dbReference type="Pfam" id="PF00246">
    <property type="entry name" value="Peptidase_M14"/>
    <property type="match status" value="1"/>
</dbReference>
<protein>
    <submittedName>
        <fullName evidence="3">Dehydrogenase</fullName>
    </submittedName>
</protein>
<evidence type="ECO:0000313" key="4">
    <source>
        <dbReference type="Proteomes" id="UP000661025"/>
    </source>
</evidence>
<dbReference type="SUPFAM" id="SSF53187">
    <property type="entry name" value="Zn-dependent exopeptidases"/>
    <property type="match status" value="1"/>
</dbReference>
<feature type="domain" description="Peptidase M14" evidence="2">
    <location>
        <begin position="26"/>
        <end position="256"/>
    </location>
</feature>
<dbReference type="GO" id="GO:0008270">
    <property type="term" value="F:zinc ion binding"/>
    <property type="evidence" value="ECO:0007669"/>
    <property type="project" value="InterPro"/>
</dbReference>
<evidence type="ECO:0000256" key="1">
    <source>
        <dbReference type="SAM" id="MobiDB-lite"/>
    </source>
</evidence>
<sequence length="487" mass="52672">MPTPCTPGEPTAPHSWRCALPPLLRYPTVDELSARAAALVARHPHRARLRRVGTSRAGTPMWLLSVGHGSRHTLIVAGPHANEPVGGATVLRLAERALADPRLSEAADTTWNLLLSLDPDGSRRNAGWLRGPYTLGHHFRHFFRPGFLEQPEWLPDGAAGAVLPETRTLLDLQDELRPFFQCSLHGVDVGGGFVELTRDLPGLAERVARIAARLGIPRELKPYDTLYWPCLGPAVYRIPPPRRGDLAAAITEAAVESTWFHPHRHGTVTAVVEAPMWGVTAVEDASPAPDADAVLRTVSRALRHDTRLLEDLLARVRPSVGGAPDAARLLAPVDDYVLVGPGLADSWDPDVHDGAARPLPPLDTARLTTLAISGRRVALRTAGLLHQLVTRAGHDPAGALPELDRLIDKWCADYRDGYGAHWIPVARQAEYQARVVLAAFELAAGLGQLPGPAPQAPCPDSRADTRADSHSGEQGWSSEPAVPMHRE</sequence>
<dbReference type="GO" id="GO:0006508">
    <property type="term" value="P:proteolysis"/>
    <property type="evidence" value="ECO:0007669"/>
    <property type="project" value="InterPro"/>
</dbReference>
<dbReference type="EMBL" id="JACYXT010000013">
    <property type="protein sequence ID" value="MBD9727028.1"/>
    <property type="molecule type" value="Genomic_DNA"/>
</dbReference>
<dbReference type="Gene3D" id="3.40.630.10">
    <property type="entry name" value="Zn peptidases"/>
    <property type="match status" value="1"/>
</dbReference>
<proteinExistence type="predicted"/>
<evidence type="ECO:0000313" key="3">
    <source>
        <dbReference type="EMBL" id="MBD9727028.1"/>
    </source>
</evidence>
<accession>A0A927LDI9</accession>
<dbReference type="AlphaFoldDB" id="A0A927LDI9"/>
<dbReference type="InterPro" id="IPR000834">
    <property type="entry name" value="Peptidase_M14"/>
</dbReference>
<dbReference type="Proteomes" id="UP000661025">
    <property type="component" value="Unassembled WGS sequence"/>
</dbReference>
<name>A0A927LDI9_9ACTN</name>
<evidence type="ECO:0000259" key="2">
    <source>
        <dbReference type="SMART" id="SM00631"/>
    </source>
</evidence>
<dbReference type="GO" id="GO:0004181">
    <property type="term" value="F:metallocarboxypeptidase activity"/>
    <property type="evidence" value="ECO:0007669"/>
    <property type="project" value="InterPro"/>
</dbReference>
<gene>
    <name evidence="3" type="ORF">IHE70_28245</name>
</gene>
<organism evidence="3 4">
    <name type="scientific">Streptomyces caniscabiei</name>
    <dbReference type="NCBI Taxonomy" id="2746961"/>
    <lineage>
        <taxon>Bacteria</taxon>
        <taxon>Bacillati</taxon>
        <taxon>Actinomycetota</taxon>
        <taxon>Actinomycetes</taxon>
        <taxon>Kitasatosporales</taxon>
        <taxon>Streptomycetaceae</taxon>
        <taxon>Streptomyces</taxon>
    </lineage>
</organism>